<dbReference type="Proteomes" id="UP000824782">
    <property type="component" value="Unassembled WGS sequence"/>
</dbReference>
<dbReference type="PROSITE" id="PS51125">
    <property type="entry name" value="NHL"/>
    <property type="match status" value="3"/>
</dbReference>
<evidence type="ECO:0000313" key="10">
    <source>
        <dbReference type="EMBL" id="KAG8571871.1"/>
    </source>
</evidence>
<dbReference type="SMART" id="SM00184">
    <property type="entry name" value="RING"/>
    <property type="match status" value="1"/>
</dbReference>
<dbReference type="GO" id="GO:0061630">
    <property type="term" value="F:ubiquitin protein ligase activity"/>
    <property type="evidence" value="ECO:0007669"/>
    <property type="project" value="UniProtKB-EC"/>
</dbReference>
<evidence type="ECO:0000256" key="8">
    <source>
        <dbReference type="PROSITE-ProRule" id="PRU00504"/>
    </source>
</evidence>
<dbReference type="InterPro" id="IPR050952">
    <property type="entry name" value="TRIM-NHL_E3_ligases"/>
</dbReference>
<evidence type="ECO:0000256" key="5">
    <source>
        <dbReference type="ARBA" id="ARBA00022771"/>
    </source>
</evidence>
<dbReference type="InterPro" id="IPR001841">
    <property type="entry name" value="Znf_RING"/>
</dbReference>
<accession>A0AAV7BGZ8</accession>
<dbReference type="CDD" id="cd14961">
    <property type="entry name" value="NHL_TRIM32_like"/>
    <property type="match status" value="1"/>
</dbReference>
<protein>
    <recommendedName>
        <fullName evidence="2">RING-type E3 ubiquitin transferase</fullName>
        <ecNumber evidence="2">2.3.2.27</ecNumber>
    </recommendedName>
</protein>
<evidence type="ECO:0000256" key="1">
    <source>
        <dbReference type="ARBA" id="ARBA00000900"/>
    </source>
</evidence>
<keyword evidence="4" id="KW-0677">Repeat</keyword>
<name>A0AAV7BGZ8_ENGPU</name>
<evidence type="ECO:0000256" key="7">
    <source>
        <dbReference type="PROSITE-ProRule" id="PRU00175"/>
    </source>
</evidence>
<evidence type="ECO:0000256" key="6">
    <source>
        <dbReference type="ARBA" id="ARBA00022833"/>
    </source>
</evidence>
<evidence type="ECO:0000256" key="4">
    <source>
        <dbReference type="ARBA" id="ARBA00022737"/>
    </source>
</evidence>
<feature type="repeat" description="NHL" evidence="8">
    <location>
        <begin position="183"/>
        <end position="211"/>
    </location>
</feature>
<dbReference type="CDD" id="cd16516">
    <property type="entry name" value="RING-HC_malin"/>
    <property type="match status" value="1"/>
</dbReference>
<dbReference type="GO" id="GO:0005634">
    <property type="term" value="C:nucleus"/>
    <property type="evidence" value="ECO:0007669"/>
    <property type="project" value="TreeGrafter"/>
</dbReference>
<dbReference type="PANTHER" id="PTHR24104">
    <property type="entry name" value="E3 UBIQUITIN-PROTEIN LIGASE NHLRC1-RELATED"/>
    <property type="match status" value="1"/>
</dbReference>
<sequence>MSSPAQREIRTMKDFLEETEINLLECKVCFEKYRQQQRHRPKNLPCGHVMCQDCVSSLCLPGNQRLECPFCRKCCRKQEITVCLPILHLLEITTRVVHDQPGAAPADCARDQVAKLKSASFNLSMSFGGWGVLFNPSGIAFCTKTKCLVVSHDGKKRIARFTMNGKCLQQTGAKADSDNAVIYPADVAITLDGFIIVTDTGDHSLKVFTQCGMCKLVVKQPFSLPWGLGITSKNDIIVSDSDSGNLVLLNIDFDNRNIQKCLEICSDLCHPREIAVCQTNGEVIVVEHLTKNSRNASSTCMKLFSSEMKLIRQIDSFSLSLLLPLAVHTSGVAFDNSGNILLADINNRCVICLHRMEGFNTIKHVVACGLSYPVALAVLEDGSVCVLDSGNHSVLIYSP</sequence>
<keyword evidence="5 7" id="KW-0863">Zinc-finger</keyword>
<dbReference type="PROSITE" id="PS50089">
    <property type="entry name" value="ZF_RING_2"/>
    <property type="match status" value="1"/>
</dbReference>
<dbReference type="InterPro" id="IPR001258">
    <property type="entry name" value="NHL_repeat"/>
</dbReference>
<dbReference type="SUPFAM" id="SSF57850">
    <property type="entry name" value="RING/U-box"/>
    <property type="match status" value="1"/>
</dbReference>
<comment type="catalytic activity">
    <reaction evidence="1">
        <text>S-ubiquitinyl-[E2 ubiquitin-conjugating enzyme]-L-cysteine + [acceptor protein]-L-lysine = [E2 ubiquitin-conjugating enzyme]-L-cysteine + N(6)-ubiquitinyl-[acceptor protein]-L-lysine.</text>
        <dbReference type="EC" id="2.3.2.27"/>
    </reaction>
</comment>
<dbReference type="PROSITE" id="PS00518">
    <property type="entry name" value="ZF_RING_1"/>
    <property type="match status" value="1"/>
</dbReference>
<feature type="domain" description="RING-type" evidence="9">
    <location>
        <begin position="26"/>
        <end position="72"/>
    </location>
</feature>
<evidence type="ECO:0000313" key="11">
    <source>
        <dbReference type="Proteomes" id="UP000824782"/>
    </source>
</evidence>
<dbReference type="Gene3D" id="3.30.40.10">
    <property type="entry name" value="Zinc/RING finger domain, C3HC4 (zinc finger)"/>
    <property type="match status" value="1"/>
</dbReference>
<organism evidence="10 11">
    <name type="scientific">Engystomops pustulosus</name>
    <name type="common">Tungara frog</name>
    <name type="synonym">Physalaemus pustulosus</name>
    <dbReference type="NCBI Taxonomy" id="76066"/>
    <lineage>
        <taxon>Eukaryota</taxon>
        <taxon>Metazoa</taxon>
        <taxon>Chordata</taxon>
        <taxon>Craniata</taxon>
        <taxon>Vertebrata</taxon>
        <taxon>Euteleostomi</taxon>
        <taxon>Amphibia</taxon>
        <taxon>Batrachia</taxon>
        <taxon>Anura</taxon>
        <taxon>Neobatrachia</taxon>
        <taxon>Hyloidea</taxon>
        <taxon>Leptodactylidae</taxon>
        <taxon>Leiuperinae</taxon>
        <taxon>Engystomops</taxon>
    </lineage>
</organism>
<dbReference type="GO" id="GO:0000209">
    <property type="term" value="P:protein polyubiquitination"/>
    <property type="evidence" value="ECO:0007669"/>
    <property type="project" value="TreeGrafter"/>
</dbReference>
<dbReference type="GO" id="GO:0008270">
    <property type="term" value="F:zinc ion binding"/>
    <property type="evidence" value="ECO:0007669"/>
    <property type="project" value="UniProtKB-KW"/>
</dbReference>
<dbReference type="EMBL" id="WNYA01000005">
    <property type="protein sequence ID" value="KAG8571871.1"/>
    <property type="molecule type" value="Genomic_DNA"/>
</dbReference>
<dbReference type="InterPro" id="IPR011042">
    <property type="entry name" value="6-blade_b-propeller_TolB-like"/>
</dbReference>
<keyword evidence="6" id="KW-0862">Zinc</keyword>
<evidence type="ECO:0000256" key="3">
    <source>
        <dbReference type="ARBA" id="ARBA00022723"/>
    </source>
</evidence>
<feature type="repeat" description="NHL" evidence="8">
    <location>
        <begin position="370"/>
        <end position="399"/>
    </location>
</feature>
<dbReference type="PANTHER" id="PTHR24104:SF47">
    <property type="entry name" value="E3 UBIQUITIN-PROTEIN LIGASE NHLRC1"/>
    <property type="match status" value="1"/>
</dbReference>
<evidence type="ECO:0000259" key="9">
    <source>
        <dbReference type="PROSITE" id="PS50089"/>
    </source>
</evidence>
<dbReference type="InterPro" id="IPR013083">
    <property type="entry name" value="Znf_RING/FYVE/PHD"/>
</dbReference>
<dbReference type="Pfam" id="PF14634">
    <property type="entry name" value="zf-RING_5"/>
    <property type="match status" value="1"/>
</dbReference>
<keyword evidence="11" id="KW-1185">Reference proteome</keyword>
<dbReference type="InterPro" id="IPR017907">
    <property type="entry name" value="Znf_RING_CS"/>
</dbReference>
<gene>
    <name evidence="10" type="ORF">GDO81_011812</name>
</gene>
<keyword evidence="3" id="KW-0479">Metal-binding</keyword>
<dbReference type="SUPFAM" id="SSF101898">
    <property type="entry name" value="NHL repeat"/>
    <property type="match status" value="1"/>
</dbReference>
<feature type="repeat" description="NHL" evidence="8">
    <location>
        <begin position="221"/>
        <end position="252"/>
    </location>
</feature>
<dbReference type="AlphaFoldDB" id="A0AAV7BGZ8"/>
<comment type="caution">
    <text evidence="10">The sequence shown here is derived from an EMBL/GenBank/DDBJ whole genome shotgun (WGS) entry which is preliminary data.</text>
</comment>
<proteinExistence type="predicted"/>
<evidence type="ECO:0000256" key="2">
    <source>
        <dbReference type="ARBA" id="ARBA00012483"/>
    </source>
</evidence>
<dbReference type="Pfam" id="PF01436">
    <property type="entry name" value="NHL"/>
    <property type="match status" value="2"/>
</dbReference>
<dbReference type="Gene3D" id="2.120.10.30">
    <property type="entry name" value="TolB, C-terminal domain"/>
    <property type="match status" value="2"/>
</dbReference>
<dbReference type="GO" id="GO:0043161">
    <property type="term" value="P:proteasome-mediated ubiquitin-dependent protein catabolic process"/>
    <property type="evidence" value="ECO:0007669"/>
    <property type="project" value="TreeGrafter"/>
</dbReference>
<dbReference type="EC" id="2.3.2.27" evidence="2"/>
<reference evidence="10" key="1">
    <citation type="thesis" date="2020" institute="ProQuest LLC" country="789 East Eisenhower Parkway, Ann Arbor, MI, USA">
        <title>Comparative Genomics and Chromosome Evolution.</title>
        <authorList>
            <person name="Mudd A.B."/>
        </authorList>
    </citation>
    <scope>NUCLEOTIDE SEQUENCE</scope>
    <source>
        <strain evidence="10">237g6f4</strain>
        <tissue evidence="10">Blood</tissue>
    </source>
</reference>